<feature type="transmembrane region" description="Helical" evidence="1">
    <location>
        <begin position="60"/>
        <end position="83"/>
    </location>
</feature>
<dbReference type="OrthoDB" id="3174341at2759"/>
<sequence>MSGSTKEPSLSPSLAFVVLEEWVLVEAIEGIFYGMTTLMTFSACWLIMRRGLRNSLSRFLIVIALVIMFINSTTAIVVDLIFISKRVQSLSDPEYDPTPVLIKCDVVEGVISRISYLLGDCIVVWRAWIFFDLSERRYFFRGILAICILGTTICAIIDTVVSLKQVLQGNFNQNSVIYVVPLLVTNFVATLFIAYKAWCYRRFIKATLGNTSTSSKLGRILILLVESGAVYCAVWLEFVLGVFGKTDPMTILFFDTILPHVASILPSIVIILTAVQKTQCETILQKTTGPMQFASAPLGTQGDGRNSVEQDKVINIRREDFRENGLEMTQIDKDVAIEV</sequence>
<feature type="transmembrane region" description="Helical" evidence="1">
    <location>
        <begin position="143"/>
        <end position="163"/>
    </location>
</feature>
<keyword evidence="1" id="KW-0472">Membrane</keyword>
<gene>
    <name evidence="2" type="ORF">K435DRAFT_860981</name>
</gene>
<keyword evidence="1" id="KW-0812">Transmembrane</keyword>
<feature type="transmembrane region" description="Helical" evidence="1">
    <location>
        <begin position="175"/>
        <end position="199"/>
    </location>
</feature>
<protein>
    <submittedName>
        <fullName evidence="2">Uncharacterized protein</fullName>
    </submittedName>
</protein>
<name>A0A4S8LWJ9_DENBC</name>
<keyword evidence="3" id="KW-1185">Reference proteome</keyword>
<feature type="transmembrane region" description="Helical" evidence="1">
    <location>
        <begin position="249"/>
        <end position="275"/>
    </location>
</feature>
<organism evidence="2 3">
    <name type="scientific">Dendrothele bispora (strain CBS 962.96)</name>
    <dbReference type="NCBI Taxonomy" id="1314807"/>
    <lineage>
        <taxon>Eukaryota</taxon>
        <taxon>Fungi</taxon>
        <taxon>Dikarya</taxon>
        <taxon>Basidiomycota</taxon>
        <taxon>Agaricomycotina</taxon>
        <taxon>Agaricomycetes</taxon>
        <taxon>Agaricomycetidae</taxon>
        <taxon>Agaricales</taxon>
        <taxon>Agaricales incertae sedis</taxon>
        <taxon>Dendrothele</taxon>
    </lineage>
</organism>
<evidence type="ECO:0000256" key="1">
    <source>
        <dbReference type="SAM" id="Phobius"/>
    </source>
</evidence>
<reference evidence="2 3" key="1">
    <citation type="journal article" date="2019" name="Nat. Ecol. Evol.">
        <title>Megaphylogeny resolves global patterns of mushroom evolution.</title>
        <authorList>
            <person name="Varga T."/>
            <person name="Krizsan K."/>
            <person name="Foldi C."/>
            <person name="Dima B."/>
            <person name="Sanchez-Garcia M."/>
            <person name="Sanchez-Ramirez S."/>
            <person name="Szollosi G.J."/>
            <person name="Szarkandi J.G."/>
            <person name="Papp V."/>
            <person name="Albert L."/>
            <person name="Andreopoulos W."/>
            <person name="Angelini C."/>
            <person name="Antonin V."/>
            <person name="Barry K.W."/>
            <person name="Bougher N.L."/>
            <person name="Buchanan P."/>
            <person name="Buyck B."/>
            <person name="Bense V."/>
            <person name="Catcheside P."/>
            <person name="Chovatia M."/>
            <person name="Cooper J."/>
            <person name="Damon W."/>
            <person name="Desjardin D."/>
            <person name="Finy P."/>
            <person name="Geml J."/>
            <person name="Haridas S."/>
            <person name="Hughes K."/>
            <person name="Justo A."/>
            <person name="Karasinski D."/>
            <person name="Kautmanova I."/>
            <person name="Kiss B."/>
            <person name="Kocsube S."/>
            <person name="Kotiranta H."/>
            <person name="LaButti K.M."/>
            <person name="Lechner B.E."/>
            <person name="Liimatainen K."/>
            <person name="Lipzen A."/>
            <person name="Lukacs Z."/>
            <person name="Mihaltcheva S."/>
            <person name="Morgado L.N."/>
            <person name="Niskanen T."/>
            <person name="Noordeloos M.E."/>
            <person name="Ohm R.A."/>
            <person name="Ortiz-Santana B."/>
            <person name="Ovrebo C."/>
            <person name="Racz N."/>
            <person name="Riley R."/>
            <person name="Savchenko A."/>
            <person name="Shiryaev A."/>
            <person name="Soop K."/>
            <person name="Spirin V."/>
            <person name="Szebenyi C."/>
            <person name="Tomsovsky M."/>
            <person name="Tulloss R.E."/>
            <person name="Uehling J."/>
            <person name="Grigoriev I.V."/>
            <person name="Vagvolgyi C."/>
            <person name="Papp T."/>
            <person name="Martin F.M."/>
            <person name="Miettinen O."/>
            <person name="Hibbett D.S."/>
            <person name="Nagy L.G."/>
        </authorList>
    </citation>
    <scope>NUCLEOTIDE SEQUENCE [LARGE SCALE GENOMIC DNA]</scope>
    <source>
        <strain evidence="2 3">CBS 962.96</strain>
    </source>
</reference>
<evidence type="ECO:0000313" key="2">
    <source>
        <dbReference type="EMBL" id="THU93987.1"/>
    </source>
</evidence>
<dbReference type="EMBL" id="ML179234">
    <property type="protein sequence ID" value="THU93987.1"/>
    <property type="molecule type" value="Genomic_DNA"/>
</dbReference>
<proteinExistence type="predicted"/>
<dbReference type="Proteomes" id="UP000297245">
    <property type="component" value="Unassembled WGS sequence"/>
</dbReference>
<feature type="transmembrane region" description="Helical" evidence="1">
    <location>
        <begin position="114"/>
        <end position="131"/>
    </location>
</feature>
<accession>A0A4S8LWJ9</accession>
<evidence type="ECO:0000313" key="3">
    <source>
        <dbReference type="Proteomes" id="UP000297245"/>
    </source>
</evidence>
<feature type="transmembrane region" description="Helical" evidence="1">
    <location>
        <begin position="220"/>
        <end position="243"/>
    </location>
</feature>
<feature type="transmembrane region" description="Helical" evidence="1">
    <location>
        <begin position="30"/>
        <end position="48"/>
    </location>
</feature>
<keyword evidence="1" id="KW-1133">Transmembrane helix</keyword>
<dbReference type="AlphaFoldDB" id="A0A4S8LWJ9"/>